<organism evidence="3 4">
    <name type="scientific">Paludisphaera mucosa</name>
    <dbReference type="NCBI Taxonomy" id="3030827"/>
    <lineage>
        <taxon>Bacteria</taxon>
        <taxon>Pseudomonadati</taxon>
        <taxon>Planctomycetota</taxon>
        <taxon>Planctomycetia</taxon>
        <taxon>Isosphaerales</taxon>
        <taxon>Isosphaeraceae</taxon>
        <taxon>Paludisphaera</taxon>
    </lineage>
</organism>
<dbReference type="CDD" id="cd16148">
    <property type="entry name" value="sulfatase_like"/>
    <property type="match status" value="1"/>
</dbReference>
<evidence type="ECO:0000256" key="1">
    <source>
        <dbReference type="SAM" id="Phobius"/>
    </source>
</evidence>
<dbReference type="Gene3D" id="3.40.720.10">
    <property type="entry name" value="Alkaline Phosphatase, subunit A"/>
    <property type="match status" value="1"/>
</dbReference>
<dbReference type="InterPro" id="IPR000917">
    <property type="entry name" value="Sulfatase_N"/>
</dbReference>
<name>A0ABT6FBM6_9BACT</name>
<dbReference type="SUPFAM" id="SSF53649">
    <property type="entry name" value="Alkaline phosphatase-like"/>
    <property type="match status" value="1"/>
</dbReference>
<keyword evidence="4" id="KW-1185">Reference proteome</keyword>
<dbReference type="InterPro" id="IPR052701">
    <property type="entry name" value="GAG_Ulvan_Degrading_Sulfatases"/>
</dbReference>
<evidence type="ECO:0000313" key="4">
    <source>
        <dbReference type="Proteomes" id="UP001216907"/>
    </source>
</evidence>
<dbReference type="PANTHER" id="PTHR43751">
    <property type="entry name" value="SULFATASE"/>
    <property type="match status" value="1"/>
</dbReference>
<feature type="transmembrane region" description="Helical" evidence="1">
    <location>
        <begin position="64"/>
        <end position="85"/>
    </location>
</feature>
<sequence length="620" mass="67377">MDDANSQKGSAPAAERTVSPLGVARLALLFGLLTGALELTQWLVRNAVSGGVSLGDFQMSRHFFWMIPASNLVIFGGSGAVLGLVAWLRPRWAGRVALWAMGFLCGLALLLTVPGLYAFAAVALAAGVGAMTSRHGSTHLPRFQRLLVVAPLVLGAVAASLHGWDRIHAALAERRPAPAPAAVKETPNVLLLVLDTVRAESLSLYGYDRDTTPNLNRLASRAVRFDQARSTAPWTLPSHASMLTGRWPHELDVGERKPMGRAFPTLAEALAAHGYATAGFIANTFFCNAWFGLGRGFQHYDDFYEEQTAVSMEEALRCSSLGRLAVRMLSDPFGGVERRRKDAGRINAAFLNWLDRKGEDDRPFFAFLNYFDAHGPFVPPADADRPFGRPPADADEEALIREWDVRSRVGLSDEQLALARDSYDDCLAYLDRRIGELFDELERRGALDDTLVILTSDHGEGLGEHDLIGHGRSLYDQETRVPLLVFLPHGARGGQSIGAPVSLRDVPATVLDVLGLDPSAFPGASLARRPSDEAAVLTEVRIKEEVSRNLARPPAWRGPMAALVAEGFSYIRNADGREELYEVAADPGQLHDLAPTPGSAATLERMRARLEALAPDEDDD</sequence>
<dbReference type="EMBL" id="JARRAG010000002">
    <property type="protein sequence ID" value="MDG3004780.1"/>
    <property type="molecule type" value="Genomic_DNA"/>
</dbReference>
<feature type="transmembrane region" description="Helical" evidence="1">
    <location>
        <begin position="26"/>
        <end position="44"/>
    </location>
</feature>
<comment type="caution">
    <text evidence="3">The sequence shown here is derived from an EMBL/GenBank/DDBJ whole genome shotgun (WGS) entry which is preliminary data.</text>
</comment>
<dbReference type="RefSeq" id="WP_277861132.1">
    <property type="nucleotide sequence ID" value="NZ_JARRAG010000002.1"/>
</dbReference>
<keyword evidence="1" id="KW-0472">Membrane</keyword>
<evidence type="ECO:0000313" key="3">
    <source>
        <dbReference type="EMBL" id="MDG3004780.1"/>
    </source>
</evidence>
<dbReference type="InterPro" id="IPR017850">
    <property type="entry name" value="Alkaline_phosphatase_core_sf"/>
</dbReference>
<keyword evidence="1" id="KW-1133">Transmembrane helix</keyword>
<evidence type="ECO:0000259" key="2">
    <source>
        <dbReference type="Pfam" id="PF00884"/>
    </source>
</evidence>
<dbReference type="PANTHER" id="PTHR43751:SF3">
    <property type="entry name" value="SULFATASE N-TERMINAL DOMAIN-CONTAINING PROTEIN"/>
    <property type="match status" value="1"/>
</dbReference>
<feature type="transmembrane region" description="Helical" evidence="1">
    <location>
        <begin position="92"/>
        <end position="110"/>
    </location>
</feature>
<protein>
    <submittedName>
        <fullName evidence="3">Sulfatase</fullName>
    </submittedName>
</protein>
<keyword evidence="1" id="KW-0812">Transmembrane</keyword>
<feature type="domain" description="Sulfatase N-terminal" evidence="2">
    <location>
        <begin position="187"/>
        <end position="515"/>
    </location>
</feature>
<gene>
    <name evidence="3" type="ORF">PZE19_13410</name>
</gene>
<reference evidence="3 4" key="1">
    <citation type="submission" date="2023-03" db="EMBL/GenBank/DDBJ databases">
        <title>Paludisphaera mucosa sp. nov. a novel planctomycete from northern fen.</title>
        <authorList>
            <person name="Ivanova A."/>
        </authorList>
    </citation>
    <scope>NUCLEOTIDE SEQUENCE [LARGE SCALE GENOMIC DNA]</scope>
    <source>
        <strain evidence="3 4">Pla2</strain>
    </source>
</reference>
<dbReference type="Proteomes" id="UP001216907">
    <property type="component" value="Unassembled WGS sequence"/>
</dbReference>
<dbReference type="Pfam" id="PF00884">
    <property type="entry name" value="Sulfatase"/>
    <property type="match status" value="1"/>
</dbReference>
<proteinExistence type="predicted"/>
<accession>A0ABT6FBM6</accession>